<organism evidence="9 10">
    <name type="scientific">Paenibacillus nasutitermitis</name>
    <dbReference type="NCBI Taxonomy" id="1652958"/>
    <lineage>
        <taxon>Bacteria</taxon>
        <taxon>Bacillati</taxon>
        <taxon>Bacillota</taxon>
        <taxon>Bacilli</taxon>
        <taxon>Bacillales</taxon>
        <taxon>Paenibacillaceae</taxon>
        <taxon>Paenibacillus</taxon>
    </lineage>
</organism>
<dbReference type="CDD" id="cd06261">
    <property type="entry name" value="TM_PBP2"/>
    <property type="match status" value="1"/>
</dbReference>
<name>A0A916Z418_9BACL</name>
<keyword evidence="10" id="KW-1185">Reference proteome</keyword>
<reference evidence="9" key="2">
    <citation type="submission" date="2020-09" db="EMBL/GenBank/DDBJ databases">
        <authorList>
            <person name="Sun Q."/>
            <person name="Zhou Y."/>
        </authorList>
    </citation>
    <scope>NUCLEOTIDE SEQUENCE</scope>
    <source>
        <strain evidence="9">CGMCC 1.15178</strain>
    </source>
</reference>
<dbReference type="InterPro" id="IPR000515">
    <property type="entry name" value="MetI-like"/>
</dbReference>
<evidence type="ECO:0000256" key="4">
    <source>
        <dbReference type="ARBA" id="ARBA00022692"/>
    </source>
</evidence>
<feature type="transmembrane region" description="Helical" evidence="7">
    <location>
        <begin position="12"/>
        <end position="36"/>
    </location>
</feature>
<dbReference type="GO" id="GO:0055085">
    <property type="term" value="P:transmembrane transport"/>
    <property type="evidence" value="ECO:0007669"/>
    <property type="project" value="InterPro"/>
</dbReference>
<feature type="transmembrane region" description="Helical" evidence="7">
    <location>
        <begin position="262"/>
        <end position="279"/>
    </location>
</feature>
<reference evidence="9" key="1">
    <citation type="journal article" date="2014" name="Int. J. Syst. Evol. Microbiol.">
        <title>Complete genome sequence of Corynebacterium casei LMG S-19264T (=DSM 44701T), isolated from a smear-ripened cheese.</title>
        <authorList>
            <consortium name="US DOE Joint Genome Institute (JGI-PGF)"/>
            <person name="Walter F."/>
            <person name="Albersmeier A."/>
            <person name="Kalinowski J."/>
            <person name="Ruckert C."/>
        </authorList>
    </citation>
    <scope>NUCLEOTIDE SEQUENCE</scope>
    <source>
        <strain evidence="9">CGMCC 1.15178</strain>
    </source>
</reference>
<gene>
    <name evidence="9" type="primary">lplC</name>
    <name evidence="9" type="ORF">GCM10010911_33180</name>
</gene>
<dbReference type="PANTHER" id="PTHR43744:SF9">
    <property type="entry name" value="POLYGALACTURONAN_RHAMNOGALACTURONAN TRANSPORT SYSTEM PERMEASE PROTEIN YTCP"/>
    <property type="match status" value="1"/>
</dbReference>
<dbReference type="AlphaFoldDB" id="A0A916Z418"/>
<evidence type="ECO:0000256" key="3">
    <source>
        <dbReference type="ARBA" id="ARBA00022475"/>
    </source>
</evidence>
<feature type="transmembrane region" description="Helical" evidence="7">
    <location>
        <begin position="82"/>
        <end position="100"/>
    </location>
</feature>
<evidence type="ECO:0000256" key="6">
    <source>
        <dbReference type="ARBA" id="ARBA00023136"/>
    </source>
</evidence>
<dbReference type="Gene3D" id="1.10.3720.10">
    <property type="entry name" value="MetI-like"/>
    <property type="match status" value="1"/>
</dbReference>
<comment type="caution">
    <text evidence="9">The sequence shown here is derived from an EMBL/GenBank/DDBJ whole genome shotgun (WGS) entry which is preliminary data.</text>
</comment>
<evidence type="ECO:0000256" key="2">
    <source>
        <dbReference type="ARBA" id="ARBA00022448"/>
    </source>
</evidence>
<dbReference type="InterPro" id="IPR035906">
    <property type="entry name" value="MetI-like_sf"/>
</dbReference>
<keyword evidence="6 7" id="KW-0472">Membrane</keyword>
<dbReference type="EMBL" id="BMHP01000002">
    <property type="protein sequence ID" value="GGD72683.1"/>
    <property type="molecule type" value="Genomic_DNA"/>
</dbReference>
<keyword evidence="5 7" id="KW-1133">Transmembrane helix</keyword>
<dbReference type="GO" id="GO:0005886">
    <property type="term" value="C:plasma membrane"/>
    <property type="evidence" value="ECO:0007669"/>
    <property type="project" value="UniProtKB-SubCell"/>
</dbReference>
<evidence type="ECO:0000256" key="7">
    <source>
        <dbReference type="RuleBase" id="RU363032"/>
    </source>
</evidence>
<sequence length="294" mass="32852">MHYKPTLSRQAFLIINLVVLGGLGIICVLPIIHILAVSFSSNAAATGGLVKFWPVGFNLRSYEYVMSSGRFFNSLGITMQRVLLGGLVNMVLTLITAYPLSKESDRFKPRSLYAWFFFVTILFSGGLIPLFMVVRETGIMGTIWALILPGAVPVFNIILMLNFFRALPREMEEAAFIDGAGHLSTLFRVFVPLALPAIATISLLTIVAHWNSWFDGLIFMNSPDSYPLQSYLQTIVIQQDFSQMTEQELKNMRLISDRTIKSSQIFLGALPVLCLYPFLQKYFVSGITLGSVKE</sequence>
<comment type="subcellular location">
    <subcellularLocation>
        <location evidence="1 7">Cell membrane</location>
        <topology evidence="1 7">Multi-pass membrane protein</topology>
    </subcellularLocation>
</comment>
<evidence type="ECO:0000256" key="1">
    <source>
        <dbReference type="ARBA" id="ARBA00004651"/>
    </source>
</evidence>
<feature type="transmembrane region" description="Helical" evidence="7">
    <location>
        <begin position="185"/>
        <end position="210"/>
    </location>
</feature>
<keyword evidence="3" id="KW-1003">Cell membrane</keyword>
<comment type="similarity">
    <text evidence="7">Belongs to the binding-protein-dependent transport system permease family.</text>
</comment>
<dbReference type="PANTHER" id="PTHR43744">
    <property type="entry name" value="ABC TRANSPORTER PERMEASE PROTEIN MG189-RELATED-RELATED"/>
    <property type="match status" value="1"/>
</dbReference>
<evidence type="ECO:0000259" key="8">
    <source>
        <dbReference type="PROSITE" id="PS50928"/>
    </source>
</evidence>
<protein>
    <submittedName>
        <fullName evidence="9">Protein LplC</fullName>
    </submittedName>
</protein>
<dbReference type="Proteomes" id="UP000612456">
    <property type="component" value="Unassembled WGS sequence"/>
</dbReference>
<feature type="transmembrane region" description="Helical" evidence="7">
    <location>
        <begin position="143"/>
        <end position="164"/>
    </location>
</feature>
<evidence type="ECO:0000313" key="10">
    <source>
        <dbReference type="Proteomes" id="UP000612456"/>
    </source>
</evidence>
<feature type="transmembrane region" description="Helical" evidence="7">
    <location>
        <begin position="112"/>
        <end position="131"/>
    </location>
</feature>
<keyword evidence="4 7" id="KW-0812">Transmembrane</keyword>
<proteinExistence type="inferred from homology"/>
<dbReference type="SUPFAM" id="SSF161098">
    <property type="entry name" value="MetI-like"/>
    <property type="match status" value="1"/>
</dbReference>
<evidence type="ECO:0000256" key="5">
    <source>
        <dbReference type="ARBA" id="ARBA00022989"/>
    </source>
</evidence>
<accession>A0A916Z418</accession>
<dbReference type="PROSITE" id="PS50928">
    <property type="entry name" value="ABC_TM1"/>
    <property type="match status" value="1"/>
</dbReference>
<dbReference type="Pfam" id="PF00528">
    <property type="entry name" value="BPD_transp_1"/>
    <property type="match status" value="1"/>
</dbReference>
<keyword evidence="2 7" id="KW-0813">Transport</keyword>
<evidence type="ECO:0000313" key="9">
    <source>
        <dbReference type="EMBL" id="GGD72683.1"/>
    </source>
</evidence>
<feature type="domain" description="ABC transmembrane type-1" evidence="8">
    <location>
        <begin position="71"/>
        <end position="276"/>
    </location>
</feature>